<dbReference type="GO" id="GO:1901605">
    <property type="term" value="P:alpha-amino acid metabolic process"/>
    <property type="evidence" value="ECO:0007669"/>
    <property type="project" value="UniProtKB-ARBA"/>
</dbReference>
<accession>A0A6V8KBW9</accession>
<protein>
    <recommendedName>
        <fullName evidence="3">Tryptophan synthase beta chain-like PALP domain-containing protein</fullName>
    </recommendedName>
</protein>
<name>A0A6V8KBW9_9ACTN</name>
<evidence type="ECO:0008006" key="3">
    <source>
        <dbReference type="Google" id="ProtNLM"/>
    </source>
</evidence>
<sequence>MTDNWSVETDHHFGGYARRNAELDDFARDFEERHAMPLDWVYVAKMLYGVFALVRAGRFPPGSVVVAVITGSGQFEDPHRPAHAI</sequence>
<dbReference type="Gene3D" id="3.40.50.1100">
    <property type="match status" value="1"/>
</dbReference>
<dbReference type="InterPro" id="IPR036052">
    <property type="entry name" value="TrpB-like_PALP_sf"/>
</dbReference>
<evidence type="ECO:0000313" key="1">
    <source>
        <dbReference type="EMBL" id="GFJ79217.1"/>
    </source>
</evidence>
<reference evidence="1 2" key="2">
    <citation type="submission" date="2020-03" db="EMBL/GenBank/DDBJ databases">
        <authorList>
            <person name="Ichikawa N."/>
            <person name="Kimura A."/>
            <person name="Kitahashi Y."/>
            <person name="Uohara A."/>
        </authorList>
    </citation>
    <scope>NUCLEOTIDE SEQUENCE [LARGE SCALE GENOMIC DNA]</scope>
    <source>
        <strain evidence="1 2">NBRC 108639</strain>
    </source>
</reference>
<dbReference type="Proteomes" id="UP000482800">
    <property type="component" value="Unassembled WGS sequence"/>
</dbReference>
<reference evidence="1 2" key="1">
    <citation type="submission" date="2020-03" db="EMBL/GenBank/DDBJ databases">
        <title>Whole genome shotgun sequence of Phytohabitans houttuyneae NBRC 108639.</title>
        <authorList>
            <person name="Komaki H."/>
            <person name="Tamura T."/>
        </authorList>
    </citation>
    <scope>NUCLEOTIDE SEQUENCE [LARGE SCALE GENOMIC DNA]</scope>
    <source>
        <strain evidence="1 2">NBRC 108639</strain>
    </source>
</reference>
<evidence type="ECO:0000313" key="2">
    <source>
        <dbReference type="Proteomes" id="UP000482800"/>
    </source>
</evidence>
<gene>
    <name evidence="1" type="ORF">Phou_033970</name>
</gene>
<dbReference type="SUPFAM" id="SSF53686">
    <property type="entry name" value="Tryptophan synthase beta subunit-like PLP-dependent enzymes"/>
    <property type="match status" value="1"/>
</dbReference>
<dbReference type="EMBL" id="BLPF01000001">
    <property type="protein sequence ID" value="GFJ79217.1"/>
    <property type="molecule type" value="Genomic_DNA"/>
</dbReference>
<organism evidence="1 2">
    <name type="scientific">Phytohabitans houttuyneae</name>
    <dbReference type="NCBI Taxonomy" id="1076126"/>
    <lineage>
        <taxon>Bacteria</taxon>
        <taxon>Bacillati</taxon>
        <taxon>Actinomycetota</taxon>
        <taxon>Actinomycetes</taxon>
        <taxon>Micromonosporales</taxon>
        <taxon>Micromonosporaceae</taxon>
    </lineage>
</organism>
<dbReference type="AlphaFoldDB" id="A0A6V8KBW9"/>
<keyword evidence="2" id="KW-1185">Reference proteome</keyword>
<comment type="caution">
    <text evidence="1">The sequence shown here is derived from an EMBL/GenBank/DDBJ whole genome shotgun (WGS) entry which is preliminary data.</text>
</comment>
<proteinExistence type="predicted"/>